<proteinExistence type="predicted"/>
<keyword evidence="2" id="KW-1185">Reference proteome</keyword>
<accession>A0A165DQ39</accession>
<organism evidence="1 2">
    <name type="scientific">Laetiporus sulphureus 93-53</name>
    <dbReference type="NCBI Taxonomy" id="1314785"/>
    <lineage>
        <taxon>Eukaryota</taxon>
        <taxon>Fungi</taxon>
        <taxon>Dikarya</taxon>
        <taxon>Basidiomycota</taxon>
        <taxon>Agaricomycotina</taxon>
        <taxon>Agaricomycetes</taxon>
        <taxon>Polyporales</taxon>
        <taxon>Laetiporus</taxon>
    </lineage>
</organism>
<protein>
    <submittedName>
        <fullName evidence="1">Uncharacterized protein</fullName>
    </submittedName>
</protein>
<name>A0A165DQ39_9APHY</name>
<dbReference type="Proteomes" id="UP000076871">
    <property type="component" value="Unassembled WGS sequence"/>
</dbReference>
<reference evidence="1 2" key="1">
    <citation type="journal article" date="2016" name="Mol. Biol. Evol.">
        <title>Comparative Genomics of Early-Diverging Mushroom-Forming Fungi Provides Insights into the Origins of Lignocellulose Decay Capabilities.</title>
        <authorList>
            <person name="Nagy L.G."/>
            <person name="Riley R."/>
            <person name="Tritt A."/>
            <person name="Adam C."/>
            <person name="Daum C."/>
            <person name="Floudas D."/>
            <person name="Sun H."/>
            <person name="Yadav J.S."/>
            <person name="Pangilinan J."/>
            <person name="Larsson K.H."/>
            <person name="Matsuura K."/>
            <person name="Barry K."/>
            <person name="Labutti K."/>
            <person name="Kuo R."/>
            <person name="Ohm R.A."/>
            <person name="Bhattacharya S.S."/>
            <person name="Shirouzu T."/>
            <person name="Yoshinaga Y."/>
            <person name="Martin F.M."/>
            <person name="Grigoriev I.V."/>
            <person name="Hibbett D.S."/>
        </authorList>
    </citation>
    <scope>NUCLEOTIDE SEQUENCE [LARGE SCALE GENOMIC DNA]</scope>
    <source>
        <strain evidence="1 2">93-53</strain>
    </source>
</reference>
<dbReference type="EMBL" id="KV427630">
    <property type="protein sequence ID" value="KZT05377.1"/>
    <property type="molecule type" value="Genomic_DNA"/>
</dbReference>
<gene>
    <name evidence="1" type="ORF">LAESUDRAFT_727018</name>
</gene>
<dbReference type="RefSeq" id="XP_040763117.1">
    <property type="nucleotide sequence ID" value="XM_040909145.1"/>
</dbReference>
<sequence length="56" mass="6164">MCDGWICGGQPEYTSVIHAKHDSTIHNFHSFHEVHPLSPIYGVQVPGTLAFLLCTA</sequence>
<dbReference type="InParanoid" id="A0A165DQ39"/>
<dbReference type="AlphaFoldDB" id="A0A165DQ39"/>
<dbReference type="GeneID" id="63826174"/>
<evidence type="ECO:0000313" key="2">
    <source>
        <dbReference type="Proteomes" id="UP000076871"/>
    </source>
</evidence>
<evidence type="ECO:0000313" key="1">
    <source>
        <dbReference type="EMBL" id="KZT05377.1"/>
    </source>
</evidence>